<feature type="signal peptide" evidence="1">
    <location>
        <begin position="1"/>
        <end position="23"/>
    </location>
</feature>
<dbReference type="EMBL" id="GL883104">
    <property type="protein sequence ID" value="EGG07384.1"/>
    <property type="molecule type" value="Genomic_DNA"/>
</dbReference>
<dbReference type="OrthoDB" id="2497131at2759"/>
<evidence type="ECO:0000313" key="3">
    <source>
        <dbReference type="Proteomes" id="UP000001072"/>
    </source>
</evidence>
<feature type="chain" id="PRO_5003321642" description="Secreted protein" evidence="1">
    <location>
        <begin position="24"/>
        <end position="152"/>
    </location>
</feature>
<dbReference type="VEuPathDB" id="FungiDB:MELLADRAFT_85819"/>
<accession>F4RJW3</accession>
<dbReference type="Proteomes" id="UP000001072">
    <property type="component" value="Unassembled WGS sequence"/>
</dbReference>
<keyword evidence="1" id="KW-0732">Signal</keyword>
<dbReference type="KEGG" id="mlr:MELLADRAFT_85819"/>
<proteinExistence type="predicted"/>
<protein>
    <recommendedName>
        <fullName evidence="4">Secreted protein</fullName>
    </recommendedName>
</protein>
<dbReference type="GeneID" id="18933968"/>
<dbReference type="AlphaFoldDB" id="F4RJW3"/>
<dbReference type="InParanoid" id="F4RJW3"/>
<dbReference type="HOGENOM" id="CLU_1723289_0_0_1"/>
<organism evidence="3">
    <name type="scientific">Melampsora larici-populina (strain 98AG31 / pathotype 3-4-7)</name>
    <name type="common">Poplar leaf rust fungus</name>
    <dbReference type="NCBI Taxonomy" id="747676"/>
    <lineage>
        <taxon>Eukaryota</taxon>
        <taxon>Fungi</taxon>
        <taxon>Dikarya</taxon>
        <taxon>Basidiomycota</taxon>
        <taxon>Pucciniomycotina</taxon>
        <taxon>Pucciniomycetes</taxon>
        <taxon>Pucciniales</taxon>
        <taxon>Melampsoraceae</taxon>
        <taxon>Melampsora</taxon>
    </lineage>
</organism>
<reference evidence="3" key="1">
    <citation type="journal article" date="2011" name="Proc. Natl. Acad. Sci. U.S.A.">
        <title>Obligate biotrophy features unraveled by the genomic analysis of rust fungi.</title>
        <authorList>
            <person name="Duplessis S."/>
            <person name="Cuomo C.A."/>
            <person name="Lin Y.-C."/>
            <person name="Aerts A."/>
            <person name="Tisserant E."/>
            <person name="Veneault-Fourrey C."/>
            <person name="Joly D.L."/>
            <person name="Hacquard S."/>
            <person name="Amselem J."/>
            <person name="Cantarel B.L."/>
            <person name="Chiu R."/>
            <person name="Coutinho P.M."/>
            <person name="Feau N."/>
            <person name="Field M."/>
            <person name="Frey P."/>
            <person name="Gelhaye E."/>
            <person name="Goldberg J."/>
            <person name="Grabherr M.G."/>
            <person name="Kodira C.D."/>
            <person name="Kohler A."/>
            <person name="Kuees U."/>
            <person name="Lindquist E.A."/>
            <person name="Lucas S.M."/>
            <person name="Mago R."/>
            <person name="Mauceli E."/>
            <person name="Morin E."/>
            <person name="Murat C."/>
            <person name="Pangilinan J.L."/>
            <person name="Park R."/>
            <person name="Pearson M."/>
            <person name="Quesneville H."/>
            <person name="Rouhier N."/>
            <person name="Sakthikumar S."/>
            <person name="Salamov A.A."/>
            <person name="Schmutz J."/>
            <person name="Selles B."/>
            <person name="Shapiro H."/>
            <person name="Tanguay P."/>
            <person name="Tuskan G.A."/>
            <person name="Henrissat B."/>
            <person name="Van de Peer Y."/>
            <person name="Rouze P."/>
            <person name="Ellis J.G."/>
            <person name="Dodds P.N."/>
            <person name="Schein J.E."/>
            <person name="Zhong S."/>
            <person name="Hamelin R.C."/>
            <person name="Grigoriev I.V."/>
            <person name="Szabo L.J."/>
            <person name="Martin F."/>
        </authorList>
    </citation>
    <scope>NUCLEOTIDE SEQUENCE [LARGE SCALE GENOMIC DNA]</scope>
    <source>
        <strain evidence="3">98AG31 / pathotype 3-4-7</strain>
    </source>
</reference>
<keyword evidence="3" id="KW-1185">Reference proteome</keyword>
<evidence type="ECO:0000313" key="2">
    <source>
        <dbReference type="EMBL" id="EGG07384.1"/>
    </source>
</evidence>
<evidence type="ECO:0000256" key="1">
    <source>
        <dbReference type="SAM" id="SignalP"/>
    </source>
</evidence>
<name>F4RJW3_MELLP</name>
<evidence type="ECO:0008006" key="4">
    <source>
        <dbReference type="Google" id="ProtNLM"/>
    </source>
</evidence>
<gene>
    <name evidence="2" type="ORF">MELLADRAFT_85819</name>
</gene>
<dbReference type="RefSeq" id="XP_007409291.1">
    <property type="nucleotide sequence ID" value="XM_007409229.1"/>
</dbReference>
<sequence length="152" mass="16898">MFTIRHLSAAIILLFVVTGFSQARRHHIRSGSFPDAPCVATLKKPNGGDDKHRKWYSPWEVTDHNWREVWPAGSMGIKNATLFEGDGTACRVDFEVNLYSCTFDGSAYGVNFTGIELHHSQPSPLPGTAEANKTGPITWKNCPEGLKIHLDF</sequence>